<accession>A0A1L3MTE1</accession>
<dbReference type="RefSeq" id="WP_072580411.1">
    <property type="nucleotide sequence ID" value="NZ_CP016020.1"/>
</dbReference>
<organism evidence="1 2">
    <name type="scientific">Bacillus weihaiensis</name>
    <dbReference type="NCBI Taxonomy" id="1547283"/>
    <lineage>
        <taxon>Bacteria</taxon>
        <taxon>Bacillati</taxon>
        <taxon>Bacillota</taxon>
        <taxon>Bacilli</taxon>
        <taxon>Bacillales</taxon>
        <taxon>Bacillaceae</taxon>
        <taxon>Bacillus</taxon>
    </lineage>
</organism>
<dbReference type="Pfam" id="PF11553">
    <property type="entry name" value="DUF3231"/>
    <property type="match status" value="1"/>
</dbReference>
<proteinExistence type="predicted"/>
<protein>
    <recommendedName>
        <fullName evidence="3">DUF3231 domain-containing protein</fullName>
    </recommendedName>
</protein>
<dbReference type="AlphaFoldDB" id="A0A1L3MTE1"/>
<evidence type="ECO:0008006" key="3">
    <source>
        <dbReference type="Google" id="ProtNLM"/>
    </source>
</evidence>
<dbReference type="STRING" id="1547283.A9C19_13145"/>
<dbReference type="Proteomes" id="UP000181936">
    <property type="component" value="Chromosome"/>
</dbReference>
<dbReference type="EMBL" id="CP016020">
    <property type="protein sequence ID" value="APH05618.1"/>
    <property type="molecule type" value="Genomic_DNA"/>
</dbReference>
<evidence type="ECO:0000313" key="1">
    <source>
        <dbReference type="EMBL" id="APH05618.1"/>
    </source>
</evidence>
<name>A0A1L3MTE1_9BACI</name>
<dbReference type="Gene3D" id="1.20.1260.10">
    <property type="match status" value="1"/>
</dbReference>
<dbReference type="OrthoDB" id="1934429at2"/>
<sequence>MTTIFEAVKDFLQIKVDNEPKNPLHVGEVMSCWMYLALMDEATIYIQIALNTTSDDEVCQLLKQSLKQCDVQGERFKQFMKTEGIHLPPTSEQRPNSDPTGVPLGTKMTDNEIMNGLSIKTVAAVTHCAASASQSIRNDVGAMFTQCMLEKMKFGTSLKDAMRKRGWIKVPPYYYPPGMPTQH</sequence>
<evidence type="ECO:0000313" key="2">
    <source>
        <dbReference type="Proteomes" id="UP000181936"/>
    </source>
</evidence>
<dbReference type="KEGG" id="bwh:A9C19_13145"/>
<gene>
    <name evidence="1" type="ORF">A9C19_13145</name>
</gene>
<reference evidence="1 2" key="1">
    <citation type="journal article" date="2016" name="Sci. Rep.">
        <title>Complete genome sequence and transcriptomic analysis of a novel marine strain Bacillus weihaiensis reveals the mechanism of brown algae degradation.</title>
        <authorList>
            <person name="Zhu Y."/>
            <person name="Chen P."/>
            <person name="Bao Y."/>
            <person name="Men Y."/>
            <person name="Zeng Y."/>
            <person name="Yang J."/>
            <person name="Sun J."/>
            <person name="Sun Y."/>
        </authorList>
    </citation>
    <scope>NUCLEOTIDE SEQUENCE [LARGE SCALE GENOMIC DNA]</scope>
    <source>
        <strain evidence="1 2">Alg07</strain>
    </source>
</reference>
<keyword evidence="2" id="KW-1185">Reference proteome</keyword>
<dbReference type="InterPro" id="IPR012347">
    <property type="entry name" value="Ferritin-like"/>
</dbReference>
<dbReference type="InterPro" id="IPR021617">
    <property type="entry name" value="DUF3231"/>
</dbReference>